<sequence>MTARLDYPWPEAPESGAATRVAPGVLWMRLPLPMKLDHVNVYALDDGDGWTVIDTGFDSARGRAIWQLLLDGPLEGRPVNRVIATHHHPDHLGLAGWFMDRGAEFWTTRTAWLMARMLVLDEQAAPPPESIAFWRAAGMPPDLLATRAAERPFNFADCVHPIAPGYRRIAEGEVLRAGGRDWRVAMGNGHAPEHATFWSLDDDLVIGGDQLLPGISPNLGAYPTEPDADPVGEWLESCARFATMAEDRHLVLPGHKLPFKGLPLRLDQMRDNHLGALDRVVAAMAESPRTAVGCFLALFKRPIGLGEFGLALVESVAHVNNLARTGRIVPAGIDEHGGRLWRAAA</sequence>
<evidence type="ECO:0000256" key="1">
    <source>
        <dbReference type="ARBA" id="ARBA00005250"/>
    </source>
</evidence>
<dbReference type="PANTHER" id="PTHR42951:SF4">
    <property type="entry name" value="ACYL-COENZYME A THIOESTERASE MBLAC2"/>
    <property type="match status" value="1"/>
</dbReference>
<feature type="domain" description="Metallo-beta-lactamase" evidence="2">
    <location>
        <begin position="38"/>
        <end position="255"/>
    </location>
</feature>
<protein>
    <submittedName>
        <fullName evidence="3">MBL fold metallo-hydrolase</fullName>
    </submittedName>
</protein>
<gene>
    <name evidence="3" type="ORF">DI616_10965</name>
</gene>
<dbReference type="SMART" id="SM00849">
    <property type="entry name" value="Lactamase_B"/>
    <property type="match status" value="1"/>
</dbReference>
<dbReference type="InterPro" id="IPR001279">
    <property type="entry name" value="Metallo-B-lactamas"/>
</dbReference>
<dbReference type="InterPro" id="IPR050855">
    <property type="entry name" value="NDM-1-like"/>
</dbReference>
<comment type="similarity">
    <text evidence="1">Belongs to the metallo-beta-lactamase superfamily. Class-B beta-lactamase family.</text>
</comment>
<evidence type="ECO:0000313" key="4">
    <source>
        <dbReference type="Proteomes" id="UP000315344"/>
    </source>
</evidence>
<dbReference type="Pfam" id="PF00753">
    <property type="entry name" value="Lactamase_B"/>
    <property type="match status" value="1"/>
</dbReference>
<evidence type="ECO:0000259" key="2">
    <source>
        <dbReference type="SMART" id="SM00849"/>
    </source>
</evidence>
<accession>A0A533I7J0</accession>
<dbReference type="PANTHER" id="PTHR42951">
    <property type="entry name" value="METALLO-BETA-LACTAMASE DOMAIN-CONTAINING"/>
    <property type="match status" value="1"/>
</dbReference>
<dbReference type="GO" id="GO:0016787">
    <property type="term" value="F:hydrolase activity"/>
    <property type="evidence" value="ECO:0007669"/>
    <property type="project" value="UniProtKB-KW"/>
</dbReference>
<dbReference type="Gene3D" id="3.60.15.10">
    <property type="entry name" value="Ribonuclease Z/Hydroxyacylglutathione hydrolase-like"/>
    <property type="match status" value="1"/>
</dbReference>
<comment type="caution">
    <text evidence="3">The sequence shown here is derived from an EMBL/GenBank/DDBJ whole genome shotgun (WGS) entry which is preliminary data.</text>
</comment>
<dbReference type="AlphaFoldDB" id="A0A533I7J0"/>
<dbReference type="Proteomes" id="UP000315344">
    <property type="component" value="Unassembled WGS sequence"/>
</dbReference>
<evidence type="ECO:0000313" key="3">
    <source>
        <dbReference type="EMBL" id="TKW66467.1"/>
    </source>
</evidence>
<proteinExistence type="inferred from homology"/>
<dbReference type="Gene3D" id="1.10.10.10">
    <property type="entry name" value="Winged helix-like DNA-binding domain superfamily/Winged helix DNA-binding domain"/>
    <property type="match status" value="1"/>
</dbReference>
<keyword evidence="3" id="KW-0378">Hydrolase</keyword>
<organism evidence="3 4">
    <name type="scientific">Paracoccus denitrificans</name>
    <dbReference type="NCBI Taxonomy" id="266"/>
    <lineage>
        <taxon>Bacteria</taxon>
        <taxon>Pseudomonadati</taxon>
        <taxon>Pseudomonadota</taxon>
        <taxon>Alphaproteobacteria</taxon>
        <taxon>Rhodobacterales</taxon>
        <taxon>Paracoccaceae</taxon>
        <taxon>Paracoccus</taxon>
    </lineage>
</organism>
<dbReference type="InterPro" id="IPR036388">
    <property type="entry name" value="WH-like_DNA-bd_sf"/>
</dbReference>
<name>A0A533I7J0_PARDE</name>
<dbReference type="EMBL" id="VAFL01000007">
    <property type="protein sequence ID" value="TKW66467.1"/>
    <property type="molecule type" value="Genomic_DNA"/>
</dbReference>
<dbReference type="GO" id="GO:0017001">
    <property type="term" value="P:antibiotic catabolic process"/>
    <property type="evidence" value="ECO:0007669"/>
    <property type="project" value="UniProtKB-ARBA"/>
</dbReference>
<reference evidence="3 4" key="1">
    <citation type="journal article" date="2017" name="Nat. Commun.">
        <title>In situ click chemistry generation of cyclooxygenase-2 inhibitors.</title>
        <authorList>
            <person name="Bhardwaj A."/>
            <person name="Kaur J."/>
            <person name="Wuest M."/>
            <person name="Wuest F."/>
        </authorList>
    </citation>
    <scope>NUCLEOTIDE SEQUENCE [LARGE SCALE GENOMIC DNA]</scope>
    <source>
        <strain evidence="3">S2_012_000_R3_94</strain>
    </source>
</reference>
<dbReference type="InterPro" id="IPR036866">
    <property type="entry name" value="RibonucZ/Hydroxyglut_hydro"/>
</dbReference>
<dbReference type="SUPFAM" id="SSF56281">
    <property type="entry name" value="Metallo-hydrolase/oxidoreductase"/>
    <property type="match status" value="1"/>
</dbReference>